<dbReference type="PANTHER" id="PTHR33124">
    <property type="entry name" value="TRANSCRIPTION FACTOR IBH1-LIKE 1"/>
    <property type="match status" value="1"/>
</dbReference>
<dbReference type="InterPro" id="IPR044549">
    <property type="entry name" value="bHLH_AtIBH1-like"/>
</dbReference>
<dbReference type="GO" id="GO:0005634">
    <property type="term" value="C:nucleus"/>
    <property type="evidence" value="ECO:0007669"/>
    <property type="project" value="UniProtKB-SubCell"/>
</dbReference>
<dbReference type="InterPro" id="IPR044660">
    <property type="entry name" value="IBH1-like"/>
</dbReference>
<evidence type="ECO:0000256" key="3">
    <source>
        <dbReference type="ARBA" id="ARBA00023163"/>
    </source>
</evidence>
<feature type="compositionally biased region" description="Basic and acidic residues" evidence="5">
    <location>
        <begin position="32"/>
        <end position="41"/>
    </location>
</feature>
<dbReference type="RefSeq" id="XP_021836057.1">
    <property type="nucleotide sequence ID" value="XM_021980365.2"/>
</dbReference>
<evidence type="ECO:0000256" key="1">
    <source>
        <dbReference type="ARBA" id="ARBA00004123"/>
    </source>
</evidence>
<proteinExistence type="predicted"/>
<keyword evidence="4" id="KW-0539">Nucleus</keyword>
<feature type="compositionally biased region" description="Polar residues" evidence="5">
    <location>
        <begin position="21"/>
        <end position="31"/>
    </location>
</feature>
<dbReference type="PANTHER" id="PTHR33124:SF39">
    <property type="entry name" value="TRANSCRIPTION FACTOR UPBEAT1"/>
    <property type="match status" value="1"/>
</dbReference>
<gene>
    <name evidence="7" type="primary">LOC110775758</name>
</gene>
<evidence type="ECO:0000256" key="5">
    <source>
        <dbReference type="SAM" id="MobiDB-lite"/>
    </source>
</evidence>
<dbReference type="AlphaFoldDB" id="A0A9R0HSD9"/>
<organism evidence="6 7">
    <name type="scientific">Spinacia oleracea</name>
    <name type="common">Spinach</name>
    <dbReference type="NCBI Taxonomy" id="3562"/>
    <lineage>
        <taxon>Eukaryota</taxon>
        <taxon>Viridiplantae</taxon>
        <taxon>Streptophyta</taxon>
        <taxon>Embryophyta</taxon>
        <taxon>Tracheophyta</taxon>
        <taxon>Spermatophyta</taxon>
        <taxon>Magnoliopsida</taxon>
        <taxon>eudicotyledons</taxon>
        <taxon>Gunneridae</taxon>
        <taxon>Pentapetalae</taxon>
        <taxon>Caryophyllales</taxon>
        <taxon>Chenopodiaceae</taxon>
        <taxon>Chenopodioideae</taxon>
        <taxon>Anserineae</taxon>
        <taxon>Spinacia</taxon>
    </lineage>
</organism>
<accession>A0A9R0HSD9</accession>
<evidence type="ECO:0000313" key="7">
    <source>
        <dbReference type="RefSeq" id="XP_021836057.1"/>
    </source>
</evidence>
<comment type="subcellular location">
    <subcellularLocation>
        <location evidence="1">Nucleus</location>
    </subcellularLocation>
</comment>
<evidence type="ECO:0000256" key="2">
    <source>
        <dbReference type="ARBA" id="ARBA00023015"/>
    </source>
</evidence>
<dbReference type="Proteomes" id="UP000813463">
    <property type="component" value="Chromosome 5"/>
</dbReference>
<reference evidence="7" key="2">
    <citation type="submission" date="2025-08" db="UniProtKB">
        <authorList>
            <consortium name="RefSeq"/>
        </authorList>
    </citation>
    <scope>IDENTIFICATION</scope>
    <source>
        <tissue evidence="7">Leaf</tissue>
    </source>
</reference>
<dbReference type="OrthoDB" id="1935502at2759"/>
<dbReference type="GO" id="GO:0006355">
    <property type="term" value="P:regulation of DNA-templated transcription"/>
    <property type="evidence" value="ECO:0007669"/>
    <property type="project" value="InterPro"/>
</dbReference>
<keyword evidence="2" id="KW-0805">Transcription regulation</keyword>
<dbReference type="CDD" id="cd11444">
    <property type="entry name" value="bHLH_AtIBH1_like"/>
    <property type="match status" value="1"/>
</dbReference>
<reference evidence="6" key="1">
    <citation type="journal article" date="2021" name="Nat. Commun.">
        <title>Genomic analyses provide insights into spinach domestication and the genetic basis of agronomic traits.</title>
        <authorList>
            <person name="Cai X."/>
            <person name="Sun X."/>
            <person name="Xu C."/>
            <person name="Sun H."/>
            <person name="Wang X."/>
            <person name="Ge C."/>
            <person name="Zhang Z."/>
            <person name="Wang Q."/>
            <person name="Fei Z."/>
            <person name="Jiao C."/>
            <person name="Wang Q."/>
        </authorList>
    </citation>
    <scope>NUCLEOTIDE SEQUENCE [LARGE SCALE GENOMIC DNA]</scope>
    <source>
        <strain evidence="6">cv. Varoflay</strain>
    </source>
</reference>
<sequence>MVFFDSLNLKTMVVDNKEKFTTPTRRSNPSNDNERIEEVVQRQRRRKTRKVLMKRRRSIFRRRDENGIEKKVQTLQRLVPTRVGSDNNQGLDGLFTDTASYIISLQMRVRVMQIMVDVMENSQNLE</sequence>
<dbReference type="GeneID" id="110775758"/>
<keyword evidence="6" id="KW-1185">Reference proteome</keyword>
<name>A0A9R0HSD9_SPIOL</name>
<dbReference type="KEGG" id="soe:110775758"/>
<evidence type="ECO:0000256" key="4">
    <source>
        <dbReference type="ARBA" id="ARBA00023242"/>
    </source>
</evidence>
<protein>
    <submittedName>
        <fullName evidence="7">Transcription factor UPBEAT1</fullName>
    </submittedName>
</protein>
<feature type="region of interest" description="Disordered" evidence="5">
    <location>
        <begin position="18"/>
        <end position="48"/>
    </location>
</feature>
<keyword evidence="3" id="KW-0804">Transcription</keyword>
<evidence type="ECO:0000313" key="6">
    <source>
        <dbReference type="Proteomes" id="UP000813463"/>
    </source>
</evidence>